<evidence type="ECO:0008006" key="3">
    <source>
        <dbReference type="Google" id="ProtNLM"/>
    </source>
</evidence>
<evidence type="ECO:0000313" key="1">
    <source>
        <dbReference type="EMBL" id="ODN97232.1"/>
    </source>
</evidence>
<proteinExistence type="predicted"/>
<dbReference type="AlphaFoldDB" id="A0A1E3J8R3"/>
<organism evidence="1 2">
    <name type="scientific">Cryptococcus amylolentus CBS 6273</name>
    <dbReference type="NCBI Taxonomy" id="1296118"/>
    <lineage>
        <taxon>Eukaryota</taxon>
        <taxon>Fungi</taxon>
        <taxon>Dikarya</taxon>
        <taxon>Basidiomycota</taxon>
        <taxon>Agaricomycotina</taxon>
        <taxon>Tremellomycetes</taxon>
        <taxon>Tremellales</taxon>
        <taxon>Cryptococcaceae</taxon>
        <taxon>Cryptococcus</taxon>
    </lineage>
</organism>
<dbReference type="Proteomes" id="UP000095149">
    <property type="component" value="Unassembled WGS sequence"/>
</dbReference>
<reference evidence="1 2" key="1">
    <citation type="submission" date="2016-06" db="EMBL/GenBank/DDBJ databases">
        <title>Evolution of pathogenesis and genome organization in the Tremellales.</title>
        <authorList>
            <person name="Cuomo C."/>
            <person name="Litvintseva A."/>
            <person name="Heitman J."/>
            <person name="Chen Y."/>
            <person name="Sun S."/>
            <person name="Springer D."/>
            <person name="Dromer F."/>
            <person name="Young S."/>
            <person name="Zeng Q."/>
            <person name="Chapman S."/>
            <person name="Gujja S."/>
            <person name="Saif S."/>
            <person name="Birren B."/>
        </authorList>
    </citation>
    <scope>NUCLEOTIDE SEQUENCE [LARGE SCALE GENOMIC DNA]</scope>
    <source>
        <strain evidence="1 2">CBS 6273</strain>
    </source>
</reference>
<name>A0A1E3J8R3_9TREE</name>
<gene>
    <name evidence="1" type="ORF">I350_08213</name>
</gene>
<sequence length="163" mass="18196">MAERVLVGKDKSDFMHLASLDASNVFSKVERKEMAAAVRKVAPTMWRLCKWAYGDESVLVISGNILSSLQGVHQGDPFDPLFFLLALCPTLYALSQSLGPDTAPMAYLNNNYLFTKDPNFLNRTTRFLSNKENVIKLNPNKSSMRAFEEIRGEGMKMLGISQG</sequence>
<evidence type="ECO:0000313" key="2">
    <source>
        <dbReference type="Proteomes" id="UP000095149"/>
    </source>
</evidence>
<protein>
    <recommendedName>
        <fullName evidence="3">Reverse transcriptase domain-containing protein</fullName>
    </recommendedName>
</protein>
<accession>A0A1E3J8R3</accession>
<comment type="caution">
    <text evidence="1">The sequence shown here is derived from an EMBL/GenBank/DDBJ whole genome shotgun (WGS) entry which is preliminary data.</text>
</comment>
<dbReference type="EMBL" id="MEKH01000014">
    <property type="protein sequence ID" value="ODN97232.1"/>
    <property type="molecule type" value="Genomic_DNA"/>
</dbReference>